<accession>A0AAV5JP48</accession>
<proteinExistence type="predicted"/>
<evidence type="ECO:0000313" key="2">
    <source>
        <dbReference type="EMBL" id="GKV16449.1"/>
    </source>
</evidence>
<keyword evidence="1" id="KW-0812">Transmembrane</keyword>
<dbReference type="Proteomes" id="UP001054252">
    <property type="component" value="Unassembled WGS sequence"/>
</dbReference>
<keyword evidence="1" id="KW-1133">Transmembrane helix</keyword>
<comment type="caution">
    <text evidence="2">The sequence shown here is derived from an EMBL/GenBank/DDBJ whole genome shotgun (WGS) entry which is preliminary data.</text>
</comment>
<gene>
    <name evidence="2" type="ORF">SLEP1_g27089</name>
</gene>
<dbReference type="AlphaFoldDB" id="A0AAV5JP48"/>
<dbReference type="EMBL" id="BPVZ01000045">
    <property type="protein sequence ID" value="GKV16449.1"/>
    <property type="molecule type" value="Genomic_DNA"/>
</dbReference>
<feature type="transmembrane region" description="Helical" evidence="1">
    <location>
        <begin position="21"/>
        <end position="40"/>
    </location>
</feature>
<reference evidence="2 3" key="1">
    <citation type="journal article" date="2021" name="Commun. Biol.">
        <title>The genome of Shorea leprosula (Dipterocarpaceae) highlights the ecological relevance of drought in aseasonal tropical rainforests.</title>
        <authorList>
            <person name="Ng K.K.S."/>
            <person name="Kobayashi M.J."/>
            <person name="Fawcett J.A."/>
            <person name="Hatakeyama M."/>
            <person name="Paape T."/>
            <person name="Ng C.H."/>
            <person name="Ang C.C."/>
            <person name="Tnah L.H."/>
            <person name="Lee C.T."/>
            <person name="Nishiyama T."/>
            <person name="Sese J."/>
            <person name="O'Brien M.J."/>
            <person name="Copetti D."/>
            <person name="Mohd Noor M.I."/>
            <person name="Ong R.C."/>
            <person name="Putra M."/>
            <person name="Sireger I.Z."/>
            <person name="Indrioko S."/>
            <person name="Kosugi Y."/>
            <person name="Izuno A."/>
            <person name="Isagi Y."/>
            <person name="Lee S.L."/>
            <person name="Shimizu K.K."/>
        </authorList>
    </citation>
    <scope>NUCLEOTIDE SEQUENCE [LARGE SCALE GENOMIC DNA]</scope>
    <source>
        <strain evidence="2">214</strain>
    </source>
</reference>
<keyword evidence="1" id="KW-0472">Membrane</keyword>
<name>A0AAV5JP48_9ROSI</name>
<evidence type="ECO:0000313" key="3">
    <source>
        <dbReference type="Proteomes" id="UP001054252"/>
    </source>
</evidence>
<evidence type="ECO:0000256" key="1">
    <source>
        <dbReference type="SAM" id="Phobius"/>
    </source>
</evidence>
<organism evidence="2 3">
    <name type="scientific">Rubroshorea leprosula</name>
    <dbReference type="NCBI Taxonomy" id="152421"/>
    <lineage>
        <taxon>Eukaryota</taxon>
        <taxon>Viridiplantae</taxon>
        <taxon>Streptophyta</taxon>
        <taxon>Embryophyta</taxon>
        <taxon>Tracheophyta</taxon>
        <taxon>Spermatophyta</taxon>
        <taxon>Magnoliopsida</taxon>
        <taxon>eudicotyledons</taxon>
        <taxon>Gunneridae</taxon>
        <taxon>Pentapetalae</taxon>
        <taxon>rosids</taxon>
        <taxon>malvids</taxon>
        <taxon>Malvales</taxon>
        <taxon>Dipterocarpaceae</taxon>
        <taxon>Rubroshorea</taxon>
    </lineage>
</organism>
<protein>
    <submittedName>
        <fullName evidence="2">Uncharacterized protein</fullName>
    </submittedName>
</protein>
<keyword evidence="3" id="KW-1185">Reference proteome</keyword>
<sequence>MRIFNSRAKKSTHLRRFFNVGSVRCIATTCLAVLLLRFGGPEVLVRA</sequence>